<feature type="transmembrane region" description="Helical" evidence="2">
    <location>
        <begin position="34"/>
        <end position="59"/>
    </location>
</feature>
<organism evidence="3 4">
    <name type="scientific">Steinernema hermaphroditum</name>
    <dbReference type="NCBI Taxonomy" id="289476"/>
    <lineage>
        <taxon>Eukaryota</taxon>
        <taxon>Metazoa</taxon>
        <taxon>Ecdysozoa</taxon>
        <taxon>Nematoda</taxon>
        <taxon>Chromadorea</taxon>
        <taxon>Rhabditida</taxon>
        <taxon>Tylenchina</taxon>
        <taxon>Panagrolaimomorpha</taxon>
        <taxon>Strongyloidoidea</taxon>
        <taxon>Steinernematidae</taxon>
        <taxon>Steinernema</taxon>
    </lineage>
</organism>
<keyword evidence="2" id="KW-0472">Membrane</keyword>
<reference evidence="3" key="1">
    <citation type="submission" date="2023-06" db="EMBL/GenBank/DDBJ databases">
        <title>Genomic analysis of the entomopathogenic nematode Steinernema hermaphroditum.</title>
        <authorList>
            <person name="Schwarz E.M."/>
            <person name="Heppert J.K."/>
            <person name="Baniya A."/>
            <person name="Schwartz H.T."/>
            <person name="Tan C.-H."/>
            <person name="Antoshechkin I."/>
            <person name="Sternberg P.W."/>
            <person name="Goodrich-Blair H."/>
            <person name="Dillman A.R."/>
        </authorList>
    </citation>
    <scope>NUCLEOTIDE SEQUENCE</scope>
    <source>
        <strain evidence="3">PS9179</strain>
        <tissue evidence="3">Whole animal</tissue>
    </source>
</reference>
<keyword evidence="4" id="KW-1185">Reference proteome</keyword>
<proteinExistence type="predicted"/>
<dbReference type="AlphaFoldDB" id="A0AA39HMG7"/>
<evidence type="ECO:0000313" key="3">
    <source>
        <dbReference type="EMBL" id="KAK0407891.1"/>
    </source>
</evidence>
<dbReference type="Proteomes" id="UP001175271">
    <property type="component" value="Unassembled WGS sequence"/>
</dbReference>
<gene>
    <name evidence="3" type="ORF">QR680_003656</name>
</gene>
<sequence>MSPMPLYGKQPINQEAPSERPPISRITSFSMRGMAAVLLLALIAIATTIIVGSVSLYHYRAKIDSDAVRLKALDENLRAAAENRTLDYDTFCAELWELADLHEGIGDGGRTEKLLPKTTLEIWSKYDDHLPIHIRYCFEQRLAILVLLFGVILPVTILFFVLYCSVLFCQSRRNGRSREAYRLTA</sequence>
<evidence type="ECO:0000313" key="4">
    <source>
        <dbReference type="Proteomes" id="UP001175271"/>
    </source>
</evidence>
<evidence type="ECO:0000256" key="1">
    <source>
        <dbReference type="SAM" id="MobiDB-lite"/>
    </source>
</evidence>
<dbReference type="EMBL" id="JAUCMV010000003">
    <property type="protein sequence ID" value="KAK0407891.1"/>
    <property type="molecule type" value="Genomic_DNA"/>
</dbReference>
<feature type="region of interest" description="Disordered" evidence="1">
    <location>
        <begin position="1"/>
        <end position="21"/>
    </location>
</feature>
<feature type="transmembrane region" description="Helical" evidence="2">
    <location>
        <begin position="142"/>
        <end position="168"/>
    </location>
</feature>
<accession>A0AA39HMG7</accession>
<keyword evidence="2" id="KW-0812">Transmembrane</keyword>
<keyword evidence="2" id="KW-1133">Transmembrane helix</keyword>
<evidence type="ECO:0000256" key="2">
    <source>
        <dbReference type="SAM" id="Phobius"/>
    </source>
</evidence>
<comment type="caution">
    <text evidence="3">The sequence shown here is derived from an EMBL/GenBank/DDBJ whole genome shotgun (WGS) entry which is preliminary data.</text>
</comment>
<name>A0AA39HMG7_9BILA</name>
<protein>
    <submittedName>
        <fullName evidence="3">Uncharacterized protein</fullName>
    </submittedName>
</protein>